<protein>
    <submittedName>
        <fullName evidence="2">NADH-ubiquinone oxidoreductase chain 2-like protein</fullName>
    </submittedName>
</protein>
<feature type="non-terminal residue" evidence="2">
    <location>
        <position position="1"/>
    </location>
</feature>
<dbReference type="AlphaFoldDB" id="Q48227"/>
<feature type="transmembrane region" description="Helical" evidence="1">
    <location>
        <begin position="38"/>
        <end position="55"/>
    </location>
</feature>
<reference evidence="2" key="1">
    <citation type="journal article" date="1994" name="Gene">
        <title>Sequence of the rec-2 locus of Haemophilus influenzae: homologies to comE-ORF3 of Bacillus subtilis and msbA of Escherichia coli.</title>
        <authorList>
            <person name="Clifton S.W."/>
            <person name="McCarthy D."/>
            <person name="Roe B.A."/>
        </authorList>
    </citation>
    <scope>NUCLEOTIDE SEQUENCE</scope>
    <source>
        <strain evidence="2">BC200</strain>
    </source>
</reference>
<organism evidence="2">
    <name type="scientific">Haemophilus influenzae</name>
    <dbReference type="NCBI Taxonomy" id="727"/>
    <lineage>
        <taxon>Bacteria</taxon>
        <taxon>Pseudomonadati</taxon>
        <taxon>Pseudomonadota</taxon>
        <taxon>Gammaproteobacteria</taxon>
        <taxon>Pasteurellales</taxon>
        <taxon>Pasteurellaceae</taxon>
        <taxon>Haemophilus</taxon>
    </lineage>
</organism>
<name>Q48227_HAEIF</name>
<keyword evidence="1" id="KW-0812">Transmembrane</keyword>
<dbReference type="EMBL" id="L20805">
    <property type="protein sequence ID" value="AAC13731.1"/>
    <property type="molecule type" value="Genomic_DNA"/>
</dbReference>
<accession>Q48227</accession>
<evidence type="ECO:0000313" key="2">
    <source>
        <dbReference type="EMBL" id="AAC13731.1"/>
    </source>
</evidence>
<keyword evidence="2" id="KW-0830">Ubiquinone</keyword>
<sequence>CRIGEIGYFILHMCNGARSFFHDLLVPSIKNFSEMKNLLFIHIFFIFFHLIRLNAC</sequence>
<proteinExistence type="predicted"/>
<evidence type="ECO:0000256" key="1">
    <source>
        <dbReference type="SAM" id="Phobius"/>
    </source>
</evidence>
<keyword evidence="1" id="KW-1133">Transmembrane helix</keyword>
<keyword evidence="1" id="KW-0472">Membrane</keyword>